<sequence length="463" mass="53286">MSTSDNQPILHRKGYQRLLTWKEQEQGQSALRIEGARRVGKSTLVEQFAQREYRSYILIDFSTISDEVKDIFRNQRTDLERFFTYLSVYFNTPLHQRDSLIIFDEVQYFPTARAFIKQLVADGRYDYIETGSLISIRQNIDGILIPSEEDAFRLNPLDFEEFLWALGEEPLASAIQDSFHELQPLPAAIHRKASQLLREYMLVGGMPKPVADYAATHDFAQVDRSKRRILDLYRNDVARFARGYEAKVTSVFDRIPEQLSKHEKRFNLASLSKDARMRDYDEAFFWLSDACITNNCYRAADPHVGLRMEEDRATLKCYMADTGLLVSQAFPAGRGENAANEIYREILFGQLNVNEGMLAENLVAQQLRAAGYDLFFYSSNNRSKAEQTMEIDFLLPAPYAQAKAKLRVSPVEVKSTSRYGSKSLDKFKARFAKRVGTQYVIHPKELSQAGDRVYLPLYMAHCL</sequence>
<evidence type="ECO:0000313" key="4">
    <source>
        <dbReference type="Proteomes" id="UP001321748"/>
    </source>
</evidence>
<dbReference type="PANTHER" id="PTHR33295:SF7">
    <property type="entry name" value="ATPASE"/>
    <property type="match status" value="1"/>
</dbReference>
<dbReference type="SUPFAM" id="SSF52540">
    <property type="entry name" value="P-loop containing nucleoside triphosphate hydrolases"/>
    <property type="match status" value="1"/>
</dbReference>
<organism evidence="3 4">
    <name type="scientific">Bombiscardovia apis</name>
    <dbReference type="NCBI Taxonomy" id="2932182"/>
    <lineage>
        <taxon>Bacteria</taxon>
        <taxon>Bacillati</taxon>
        <taxon>Actinomycetota</taxon>
        <taxon>Actinomycetes</taxon>
        <taxon>Bifidobacteriales</taxon>
        <taxon>Bifidobacteriaceae</taxon>
        <taxon>Bombiscardovia</taxon>
    </lineage>
</organism>
<keyword evidence="4" id="KW-1185">Reference proteome</keyword>
<reference evidence="3 4" key="1">
    <citation type="journal article" date="2023" name="Microbiol. Spectr.">
        <title>Symbiosis of Carpenter Bees with Uncharacterized Lactic Acid Bacteria Showing NAD Auxotrophy.</title>
        <authorList>
            <person name="Kawasaki S."/>
            <person name="Ozawa K."/>
            <person name="Mori T."/>
            <person name="Yamamoto A."/>
            <person name="Ito M."/>
            <person name="Ohkuma M."/>
            <person name="Sakamoto M."/>
            <person name="Matsutani M."/>
        </authorList>
    </citation>
    <scope>NUCLEOTIDE SEQUENCE [LARGE SCALE GENOMIC DNA]</scope>
    <source>
        <strain evidence="3 4">KimH</strain>
    </source>
</reference>
<name>A0ABN6SFK3_9BIFI</name>
<accession>A0ABN6SFK3</accession>
<dbReference type="InterPro" id="IPR041682">
    <property type="entry name" value="AAA_14"/>
</dbReference>
<dbReference type="Proteomes" id="UP001321748">
    <property type="component" value="Chromosome"/>
</dbReference>
<dbReference type="PANTHER" id="PTHR33295">
    <property type="entry name" value="ATPASE"/>
    <property type="match status" value="1"/>
</dbReference>
<feature type="domain" description="AAA" evidence="1">
    <location>
        <begin position="30"/>
        <end position="163"/>
    </location>
</feature>
<dbReference type="InterPro" id="IPR025420">
    <property type="entry name" value="DUF4143"/>
</dbReference>
<proteinExistence type="predicted"/>
<dbReference type="InterPro" id="IPR027417">
    <property type="entry name" value="P-loop_NTPase"/>
</dbReference>
<evidence type="ECO:0000259" key="2">
    <source>
        <dbReference type="Pfam" id="PF13635"/>
    </source>
</evidence>
<dbReference type="EMBL" id="AP026800">
    <property type="protein sequence ID" value="BDR54001.1"/>
    <property type="molecule type" value="Genomic_DNA"/>
</dbReference>
<dbReference type="Gene3D" id="3.40.50.300">
    <property type="entry name" value="P-loop containing nucleotide triphosphate hydrolases"/>
    <property type="match status" value="1"/>
</dbReference>
<dbReference type="Pfam" id="PF13635">
    <property type="entry name" value="DUF4143"/>
    <property type="match status" value="1"/>
</dbReference>
<dbReference type="Pfam" id="PF13173">
    <property type="entry name" value="AAA_14"/>
    <property type="match status" value="1"/>
</dbReference>
<evidence type="ECO:0000259" key="1">
    <source>
        <dbReference type="Pfam" id="PF13173"/>
    </source>
</evidence>
<feature type="domain" description="DUF4143" evidence="2">
    <location>
        <begin position="235"/>
        <end position="415"/>
    </location>
</feature>
<gene>
    <name evidence="3" type="ORF">KIMH_01120</name>
</gene>
<evidence type="ECO:0000313" key="3">
    <source>
        <dbReference type="EMBL" id="BDR54001.1"/>
    </source>
</evidence>
<protein>
    <submittedName>
        <fullName evidence="3">ATPase</fullName>
    </submittedName>
</protein>